<evidence type="ECO:0000256" key="5">
    <source>
        <dbReference type="ARBA" id="ARBA00023136"/>
    </source>
</evidence>
<reference evidence="7 8" key="1">
    <citation type="journal article" date="2011" name="Stand. Genomic Sci.">
        <title>High quality draft genome sequence of Segniliparus rugosus CDC 945(T)= (ATCC BAA-974(T)).</title>
        <authorList>
            <person name="Earl A.M."/>
            <person name="Desjardins C.A."/>
            <person name="Fitzgerald M.G."/>
            <person name="Arachchi H.M."/>
            <person name="Zeng Q."/>
            <person name="Mehta T."/>
            <person name="Griggs A."/>
            <person name="Birren B.W."/>
            <person name="Toney N.C."/>
            <person name="Carr J."/>
            <person name="Posey J."/>
            <person name="Butler W.R."/>
        </authorList>
    </citation>
    <scope>NUCLEOTIDE SEQUENCE [LARGE SCALE GENOMIC DNA]</scope>
    <source>
        <strain evidence="8">ATCC BAA-974 / DSM 45345 / CCUG 50838 / CIP 108380 / JCM 13579 / CDC 945</strain>
    </source>
</reference>
<keyword evidence="8" id="KW-1185">Reference proteome</keyword>
<feature type="transmembrane region" description="Helical" evidence="6">
    <location>
        <begin position="225"/>
        <end position="246"/>
    </location>
</feature>
<feature type="transmembrane region" description="Helical" evidence="6">
    <location>
        <begin position="71"/>
        <end position="90"/>
    </location>
</feature>
<evidence type="ECO:0000256" key="6">
    <source>
        <dbReference type="SAM" id="Phobius"/>
    </source>
</evidence>
<comment type="subcellular location">
    <subcellularLocation>
        <location evidence="1">Membrane</location>
        <topology evidence="1">Multi-pass membrane protein</topology>
    </subcellularLocation>
</comment>
<proteinExistence type="inferred from homology"/>
<keyword evidence="5 6" id="KW-0472">Membrane</keyword>
<dbReference type="PANTHER" id="PTHR30238:SF0">
    <property type="entry name" value="THYLAKOID MEMBRANE PROTEIN TERC, CHLOROPLASTIC"/>
    <property type="match status" value="1"/>
</dbReference>
<keyword evidence="3 6" id="KW-0812">Transmembrane</keyword>
<evidence type="ECO:0000256" key="1">
    <source>
        <dbReference type="ARBA" id="ARBA00004141"/>
    </source>
</evidence>
<dbReference type="Pfam" id="PF03741">
    <property type="entry name" value="TerC"/>
    <property type="match status" value="1"/>
</dbReference>
<organism evidence="7 8">
    <name type="scientific">Segniliparus rugosus (strain ATCC BAA-974 / DSM 45345 / CCUG 50838 / CIP 108380 / JCM 13579 / CDC 945)</name>
    <dbReference type="NCBI Taxonomy" id="679197"/>
    <lineage>
        <taxon>Bacteria</taxon>
        <taxon>Bacillati</taxon>
        <taxon>Actinomycetota</taxon>
        <taxon>Actinomycetes</taxon>
        <taxon>Mycobacteriales</taxon>
        <taxon>Segniliparaceae</taxon>
        <taxon>Segniliparus</taxon>
    </lineage>
</organism>
<protein>
    <submittedName>
        <fullName evidence="7">TerC family integral membrane protein</fullName>
    </submittedName>
</protein>
<comment type="similarity">
    <text evidence="2">Belongs to the TerC family.</text>
</comment>
<dbReference type="GO" id="GO:0016020">
    <property type="term" value="C:membrane"/>
    <property type="evidence" value="ECO:0007669"/>
    <property type="project" value="UniProtKB-SubCell"/>
</dbReference>
<dbReference type="InterPro" id="IPR022369">
    <property type="entry name" value="Integral_membrane_TerC_rswitch"/>
</dbReference>
<accession>E5XM97</accession>
<comment type="caution">
    <text evidence="7">The sequence shown here is derived from an EMBL/GenBank/DDBJ whole genome shotgun (WGS) entry which is preliminary data.</text>
</comment>
<feature type="transmembrane region" description="Helical" evidence="6">
    <location>
        <begin position="253"/>
        <end position="276"/>
    </location>
</feature>
<evidence type="ECO:0000256" key="3">
    <source>
        <dbReference type="ARBA" id="ARBA00022692"/>
    </source>
</evidence>
<dbReference type="Proteomes" id="UP000004816">
    <property type="component" value="Unassembled WGS sequence"/>
</dbReference>
<dbReference type="RefSeq" id="WP_007467718.1">
    <property type="nucleotide sequence ID" value="NZ_KI391954.1"/>
</dbReference>
<feature type="transmembrane region" description="Helical" evidence="6">
    <location>
        <begin position="130"/>
        <end position="148"/>
    </location>
</feature>
<evidence type="ECO:0000256" key="4">
    <source>
        <dbReference type="ARBA" id="ARBA00022989"/>
    </source>
</evidence>
<evidence type="ECO:0000313" key="7">
    <source>
        <dbReference type="EMBL" id="EFV14523.1"/>
    </source>
</evidence>
<keyword evidence="4 6" id="KW-1133">Transmembrane helix</keyword>
<dbReference type="PANTHER" id="PTHR30238">
    <property type="entry name" value="MEMBRANE BOUND PREDICTED REDOX MODULATOR"/>
    <property type="match status" value="1"/>
</dbReference>
<feature type="transmembrane region" description="Helical" evidence="6">
    <location>
        <begin position="288"/>
        <end position="308"/>
    </location>
</feature>
<feature type="transmembrane region" description="Helical" evidence="6">
    <location>
        <begin position="6"/>
        <end position="25"/>
    </location>
</feature>
<evidence type="ECO:0000256" key="2">
    <source>
        <dbReference type="ARBA" id="ARBA00007511"/>
    </source>
</evidence>
<gene>
    <name evidence="7" type="ORF">HMPREF9336_00617</name>
</gene>
<sequence length="314" mass="34182">MPSPLIWTVTVALLLVLFAFDFIVQARKAHEPSTREAALWCGGYFALALVFGAAMAVWWDSARATEFVAGYVTELSLSVDNLFVFLLIMSRNRIPRERQQKVLLLGIAIALAARAVFIFLGAAVINAFSWTFYLFGAYLVFVALRLAFQKEESHDVEPETESRMARLLSRWLPVTRQFHGGALVAREGGKLLATPILLALVTLGLTDVLFALDSIPAIYGLTDQSYIVLTANAFALMGLRQLYFLIGGLLDRLVYLSYGLAAILVFIGAKLILHAAHESGAGVPEISTPLSLAVIASVLVVVVAASLVKTRGPR</sequence>
<dbReference type="AlphaFoldDB" id="E5XM97"/>
<dbReference type="eggNOG" id="COG0861">
    <property type="taxonomic scope" value="Bacteria"/>
</dbReference>
<dbReference type="HOGENOM" id="CLU_045644_0_1_11"/>
<name>E5XM97_SEGRC</name>
<feature type="transmembrane region" description="Helical" evidence="6">
    <location>
        <begin position="37"/>
        <end position="59"/>
    </location>
</feature>
<feature type="transmembrane region" description="Helical" evidence="6">
    <location>
        <begin position="196"/>
        <end position="219"/>
    </location>
</feature>
<evidence type="ECO:0000313" key="8">
    <source>
        <dbReference type="Proteomes" id="UP000004816"/>
    </source>
</evidence>
<dbReference type="OrthoDB" id="5242957at2"/>
<dbReference type="EMBL" id="ACZI02000003">
    <property type="protein sequence ID" value="EFV14523.1"/>
    <property type="molecule type" value="Genomic_DNA"/>
</dbReference>
<dbReference type="NCBIfam" id="TIGR03718">
    <property type="entry name" value="R_switched_Alx"/>
    <property type="match status" value="1"/>
</dbReference>
<dbReference type="InterPro" id="IPR005496">
    <property type="entry name" value="Integral_membrane_TerC"/>
</dbReference>
<feature type="transmembrane region" description="Helical" evidence="6">
    <location>
        <begin position="102"/>
        <end position="124"/>
    </location>
</feature>